<dbReference type="HOGENOM" id="CLU_1219708_0_0_1"/>
<evidence type="ECO:0000313" key="3">
    <source>
        <dbReference type="Proteomes" id="UP000054342"/>
    </source>
</evidence>
<dbReference type="Proteomes" id="UP000054342">
    <property type="component" value="Unassembled WGS sequence"/>
</dbReference>
<evidence type="ECO:0000256" key="1">
    <source>
        <dbReference type="SAM" id="MobiDB-lite"/>
    </source>
</evidence>
<sequence length="227" mass="22846">MPFFGMILYAHFPSAAASGHRPSTRKMHGAWKRPEFSRFPTLLGSALLTGKVCKPSGWTVSEHATLFPCSSRRNTSVPFARSARGVGVSGDTVLVSDLEALPGAEGGTVSCDGMIRSSGVEGCSESLGFFVGGSPSVTSASEDSFCAAAGWCGGVEEATSISNQSATSKSDVDSPTGDACSTEPAPEGPGRPAEDSGGGAALTGSPLAAAEGKSAVLKVGELKGLPS</sequence>
<dbReference type="GeneID" id="25328219"/>
<organism evidence="2 3">
    <name type="scientific">Exophiala xenobiotica</name>
    <dbReference type="NCBI Taxonomy" id="348802"/>
    <lineage>
        <taxon>Eukaryota</taxon>
        <taxon>Fungi</taxon>
        <taxon>Dikarya</taxon>
        <taxon>Ascomycota</taxon>
        <taxon>Pezizomycotina</taxon>
        <taxon>Eurotiomycetes</taxon>
        <taxon>Chaetothyriomycetidae</taxon>
        <taxon>Chaetothyriales</taxon>
        <taxon>Herpotrichiellaceae</taxon>
        <taxon>Exophiala</taxon>
    </lineage>
</organism>
<reference evidence="2 3" key="1">
    <citation type="submission" date="2015-01" db="EMBL/GenBank/DDBJ databases">
        <title>The Genome Sequence of Exophiala xenobiotica CBS118157.</title>
        <authorList>
            <consortium name="The Broad Institute Genomics Platform"/>
            <person name="Cuomo C."/>
            <person name="de Hoog S."/>
            <person name="Gorbushina A."/>
            <person name="Stielow B."/>
            <person name="Teixiera M."/>
            <person name="Abouelleil A."/>
            <person name="Chapman S.B."/>
            <person name="Priest M."/>
            <person name="Young S.K."/>
            <person name="Wortman J."/>
            <person name="Nusbaum C."/>
            <person name="Birren B."/>
        </authorList>
    </citation>
    <scope>NUCLEOTIDE SEQUENCE [LARGE SCALE GENOMIC DNA]</scope>
    <source>
        <strain evidence="2 3">CBS 118157</strain>
    </source>
</reference>
<dbReference type="EMBL" id="KN847320">
    <property type="protein sequence ID" value="KIW53902.1"/>
    <property type="molecule type" value="Genomic_DNA"/>
</dbReference>
<dbReference type="RefSeq" id="XP_013314486.1">
    <property type="nucleotide sequence ID" value="XM_013459032.1"/>
</dbReference>
<accession>A0A0D2CUX2</accession>
<feature type="region of interest" description="Disordered" evidence="1">
    <location>
        <begin position="162"/>
        <end position="206"/>
    </location>
</feature>
<evidence type="ECO:0000313" key="2">
    <source>
        <dbReference type="EMBL" id="KIW53902.1"/>
    </source>
</evidence>
<dbReference type="AlphaFoldDB" id="A0A0D2CUX2"/>
<protein>
    <submittedName>
        <fullName evidence="2">Uncharacterized protein</fullName>
    </submittedName>
</protein>
<proteinExistence type="predicted"/>
<name>A0A0D2CUX2_9EURO</name>
<keyword evidence="3" id="KW-1185">Reference proteome</keyword>
<gene>
    <name evidence="2" type="ORF">PV05_06311</name>
</gene>